<organism evidence="3 4">
    <name type="scientific">Tetraparma gracilis</name>
    <dbReference type="NCBI Taxonomy" id="2962635"/>
    <lineage>
        <taxon>Eukaryota</taxon>
        <taxon>Sar</taxon>
        <taxon>Stramenopiles</taxon>
        <taxon>Ochrophyta</taxon>
        <taxon>Bolidophyceae</taxon>
        <taxon>Parmales</taxon>
        <taxon>Triparmaceae</taxon>
        <taxon>Tetraparma</taxon>
    </lineage>
</organism>
<name>A0ABQ6ND12_9STRA</name>
<gene>
    <name evidence="3" type="ORF">TeGR_g6490</name>
</gene>
<reference evidence="3 4" key="1">
    <citation type="journal article" date="2023" name="Commun. Biol.">
        <title>Genome analysis of Parmales, the sister group of diatoms, reveals the evolutionary specialization of diatoms from phago-mixotrophs to photoautotrophs.</title>
        <authorList>
            <person name="Ban H."/>
            <person name="Sato S."/>
            <person name="Yoshikawa S."/>
            <person name="Yamada K."/>
            <person name="Nakamura Y."/>
            <person name="Ichinomiya M."/>
            <person name="Sato N."/>
            <person name="Blanc-Mathieu R."/>
            <person name="Endo H."/>
            <person name="Kuwata A."/>
            <person name="Ogata H."/>
        </authorList>
    </citation>
    <scope>NUCLEOTIDE SEQUENCE [LARGE SCALE GENOMIC DNA]</scope>
</reference>
<proteinExistence type="inferred from homology"/>
<sequence length="280" mass="29626">MLARFRPAARKLSSLALVRPPSPNYADGLVTHISAPSSSDFPLALSQWESYVNVFDEHAGWSTLHLPPISSCPDAHFVEDQAVAFKHPGGGNLVVPCPMGAPERAPEAKRMHLSLLDLASVGSPALRSVAQLDTSGTMDGGDVLKVGSTVYVGQTLRSSVDAIAALSDLLSPLGYSVVAVPLKKALHLKSAVTALPDGAIVGFEELLEDSSVFPDFLPVANEPSAHVVVLDEKTVLMSSAAGEETTRMLEKRGFGVVGVDISEFEKLEGCVTCLSVRLRE</sequence>
<dbReference type="InterPro" id="IPR033199">
    <property type="entry name" value="DDAH-like"/>
</dbReference>
<evidence type="ECO:0000256" key="2">
    <source>
        <dbReference type="ARBA" id="ARBA00022801"/>
    </source>
</evidence>
<comment type="similarity">
    <text evidence="1">Belongs to the DDAH family.</text>
</comment>
<dbReference type="Proteomes" id="UP001165060">
    <property type="component" value="Unassembled WGS sequence"/>
</dbReference>
<dbReference type="PANTHER" id="PTHR12737:SF9">
    <property type="entry name" value="DIMETHYLARGININASE"/>
    <property type="match status" value="1"/>
</dbReference>
<keyword evidence="4" id="KW-1185">Reference proteome</keyword>
<evidence type="ECO:0008006" key="5">
    <source>
        <dbReference type="Google" id="ProtNLM"/>
    </source>
</evidence>
<comment type="caution">
    <text evidence="3">The sequence shown here is derived from an EMBL/GenBank/DDBJ whole genome shotgun (WGS) entry which is preliminary data.</text>
</comment>
<accession>A0ABQ6ND12</accession>
<evidence type="ECO:0000313" key="4">
    <source>
        <dbReference type="Proteomes" id="UP001165060"/>
    </source>
</evidence>
<dbReference type="SUPFAM" id="SSF55909">
    <property type="entry name" value="Pentein"/>
    <property type="match status" value="1"/>
</dbReference>
<evidence type="ECO:0000313" key="3">
    <source>
        <dbReference type="EMBL" id="GMI55022.1"/>
    </source>
</evidence>
<dbReference type="PANTHER" id="PTHR12737">
    <property type="entry name" value="DIMETHYLARGININE DIMETHYLAMINOHYDROLASE"/>
    <property type="match status" value="1"/>
</dbReference>
<keyword evidence="2" id="KW-0378">Hydrolase</keyword>
<evidence type="ECO:0000256" key="1">
    <source>
        <dbReference type="ARBA" id="ARBA00008532"/>
    </source>
</evidence>
<dbReference type="EMBL" id="BRYB01006684">
    <property type="protein sequence ID" value="GMI55022.1"/>
    <property type="molecule type" value="Genomic_DNA"/>
</dbReference>
<protein>
    <recommendedName>
        <fullName evidence="5">Dimethylargininase</fullName>
    </recommendedName>
</protein>
<dbReference type="Gene3D" id="3.75.10.10">
    <property type="entry name" value="L-arginine/glycine Amidinotransferase, Chain A"/>
    <property type="match status" value="1"/>
</dbReference>